<keyword evidence="12" id="KW-0443">Lipid metabolism</keyword>
<comment type="caution">
    <text evidence="20">The sequence shown here is derived from an EMBL/GenBank/DDBJ whole genome shotgun (WGS) entry which is preliminary data.</text>
</comment>
<evidence type="ECO:0000256" key="11">
    <source>
        <dbReference type="ARBA" id="ARBA00022989"/>
    </source>
</evidence>
<dbReference type="InterPro" id="IPR000462">
    <property type="entry name" value="CDP-OH_P_trans"/>
</dbReference>
<dbReference type="InterPro" id="IPR048254">
    <property type="entry name" value="CDP_ALCOHOL_P_TRANSF_CS"/>
</dbReference>
<evidence type="ECO:0000256" key="10">
    <source>
        <dbReference type="ARBA" id="ARBA00022692"/>
    </source>
</evidence>
<dbReference type="NCBIfam" id="TIGR00560">
    <property type="entry name" value="pgsA"/>
    <property type="match status" value="1"/>
</dbReference>
<evidence type="ECO:0000313" key="21">
    <source>
        <dbReference type="Proteomes" id="UP000027665"/>
    </source>
</evidence>
<gene>
    <name evidence="20" type="ORF">EH55_09535</name>
</gene>
<dbReference type="Gene3D" id="1.20.120.1760">
    <property type="match status" value="1"/>
</dbReference>
<dbReference type="FunFam" id="1.20.120.1760:FF:000004">
    <property type="entry name" value="CDP-diacylglycerol--glycerol-3-phosphate 3-phosphatidyltransferase"/>
    <property type="match status" value="1"/>
</dbReference>
<evidence type="ECO:0000256" key="14">
    <source>
        <dbReference type="ARBA" id="ARBA00023209"/>
    </source>
</evidence>
<evidence type="ECO:0000256" key="19">
    <source>
        <dbReference type="SAM" id="Phobius"/>
    </source>
</evidence>
<dbReference type="InterPro" id="IPR043130">
    <property type="entry name" value="CDP-OH_PTrfase_TM_dom"/>
</dbReference>
<dbReference type="GO" id="GO:0008444">
    <property type="term" value="F:CDP-diacylglycerol-glycerol-3-phosphate 3-phosphatidyltransferase activity"/>
    <property type="evidence" value="ECO:0007669"/>
    <property type="project" value="UniProtKB-UniRule"/>
</dbReference>
<dbReference type="PROSITE" id="PS00379">
    <property type="entry name" value="CDP_ALCOHOL_P_TRANSF"/>
    <property type="match status" value="1"/>
</dbReference>
<evidence type="ECO:0000256" key="17">
    <source>
        <dbReference type="NCBIfam" id="TIGR00560"/>
    </source>
</evidence>
<keyword evidence="11 19" id="KW-1133">Transmembrane helix</keyword>
<keyword evidence="7" id="KW-1003">Cell membrane</keyword>
<keyword evidence="21" id="KW-1185">Reference proteome</keyword>
<organism evidence="20 21">
    <name type="scientific">Synergistes jonesii</name>
    <dbReference type="NCBI Taxonomy" id="2754"/>
    <lineage>
        <taxon>Bacteria</taxon>
        <taxon>Thermotogati</taxon>
        <taxon>Synergistota</taxon>
        <taxon>Synergistia</taxon>
        <taxon>Synergistales</taxon>
        <taxon>Synergistaceae</taxon>
        <taxon>Synergistes</taxon>
    </lineage>
</organism>
<dbReference type="PANTHER" id="PTHR14269:SF62">
    <property type="entry name" value="CDP-DIACYLGLYCEROL--GLYCEROL-3-PHOSPHATE 3-PHOSPHATIDYLTRANSFERASE 1, CHLOROPLASTIC"/>
    <property type="match status" value="1"/>
</dbReference>
<dbReference type="InterPro" id="IPR050324">
    <property type="entry name" value="CDP-alcohol_PTase-I"/>
</dbReference>
<dbReference type="InterPro" id="IPR004570">
    <property type="entry name" value="Phosphatidylglycerol_P_synth"/>
</dbReference>
<comment type="catalytic activity">
    <reaction evidence="16">
        <text>a CDP-1,2-diacyl-sn-glycerol + sn-glycerol 3-phosphate = a 1,2-diacyl-sn-glycero-3-phospho-(1'-sn-glycero-3'-phosphate) + CMP + H(+)</text>
        <dbReference type="Rhea" id="RHEA:12593"/>
        <dbReference type="ChEBI" id="CHEBI:15378"/>
        <dbReference type="ChEBI" id="CHEBI:57597"/>
        <dbReference type="ChEBI" id="CHEBI:58332"/>
        <dbReference type="ChEBI" id="CHEBI:60110"/>
        <dbReference type="ChEBI" id="CHEBI:60377"/>
        <dbReference type="EC" id="2.7.8.5"/>
    </reaction>
</comment>
<name>A0A073IPF0_9BACT</name>
<evidence type="ECO:0000256" key="13">
    <source>
        <dbReference type="ARBA" id="ARBA00023136"/>
    </source>
</evidence>
<evidence type="ECO:0000256" key="7">
    <source>
        <dbReference type="ARBA" id="ARBA00022475"/>
    </source>
</evidence>
<dbReference type="Pfam" id="PF01066">
    <property type="entry name" value="CDP-OH_P_transf"/>
    <property type="match status" value="1"/>
</dbReference>
<evidence type="ECO:0000256" key="16">
    <source>
        <dbReference type="ARBA" id="ARBA00048586"/>
    </source>
</evidence>
<dbReference type="GO" id="GO:0005886">
    <property type="term" value="C:plasma membrane"/>
    <property type="evidence" value="ECO:0007669"/>
    <property type="project" value="UniProtKB-SubCell"/>
</dbReference>
<dbReference type="PANTHER" id="PTHR14269">
    <property type="entry name" value="CDP-DIACYLGLYCEROL--GLYCEROL-3-PHOSPHATE 3-PHOSPHATIDYLTRANSFERASE-RELATED"/>
    <property type="match status" value="1"/>
</dbReference>
<evidence type="ECO:0000313" key="20">
    <source>
        <dbReference type="EMBL" id="KEJ91440.1"/>
    </source>
</evidence>
<dbReference type="Proteomes" id="UP000027665">
    <property type="component" value="Unassembled WGS sequence"/>
</dbReference>
<keyword evidence="14" id="KW-0594">Phospholipid biosynthesis</keyword>
<comment type="similarity">
    <text evidence="4 18">Belongs to the CDP-alcohol phosphatidyltransferase class-I family.</text>
</comment>
<evidence type="ECO:0000256" key="2">
    <source>
        <dbReference type="ARBA" id="ARBA00004651"/>
    </source>
</evidence>
<evidence type="ECO:0000256" key="18">
    <source>
        <dbReference type="RuleBase" id="RU003750"/>
    </source>
</evidence>
<dbReference type="AlphaFoldDB" id="A0A073IPF0"/>
<feature type="transmembrane region" description="Helical" evidence="19">
    <location>
        <begin position="57"/>
        <end position="78"/>
    </location>
</feature>
<evidence type="ECO:0000256" key="15">
    <source>
        <dbReference type="ARBA" id="ARBA00023264"/>
    </source>
</evidence>
<accession>A0A073IPF0</accession>
<dbReference type="GO" id="GO:0046474">
    <property type="term" value="P:glycerophospholipid biosynthetic process"/>
    <property type="evidence" value="ECO:0007669"/>
    <property type="project" value="TreeGrafter"/>
</dbReference>
<keyword evidence="13 19" id="KW-0472">Membrane</keyword>
<evidence type="ECO:0000256" key="1">
    <source>
        <dbReference type="ARBA" id="ARBA00003973"/>
    </source>
</evidence>
<feature type="transmembrane region" description="Helical" evidence="19">
    <location>
        <begin position="191"/>
        <end position="220"/>
    </location>
</feature>
<feature type="transmembrane region" description="Helical" evidence="19">
    <location>
        <begin position="93"/>
        <end position="113"/>
    </location>
</feature>
<dbReference type="EC" id="2.7.8.5" evidence="5 17"/>
<evidence type="ECO:0000256" key="8">
    <source>
        <dbReference type="ARBA" id="ARBA00022516"/>
    </source>
</evidence>
<dbReference type="EMBL" id="JMKI01000047">
    <property type="protein sequence ID" value="KEJ91440.1"/>
    <property type="molecule type" value="Genomic_DNA"/>
</dbReference>
<keyword evidence="10 19" id="KW-0812">Transmembrane</keyword>
<evidence type="ECO:0000256" key="9">
    <source>
        <dbReference type="ARBA" id="ARBA00022679"/>
    </source>
</evidence>
<sequence>MPAPSAKRTKFSLDRAERRIICYKYVCSDAANRADFNGKRMRRRIIFMSSKQSPWNLPNILSLSRVFLAPVILVFLTLRTQFGSIEGANVGDIIAGIVFIIASLTDAADGYIARKRNLVTNMGKFIDPIADKILVIAVLTSLVELHRFPAWMVVVIVSREFIVSGLRMVAASEGVVIAASKGGKLKTVTQIIGIIMLLFGIPFAMAVMWVAVLLTILSGVEYVIKSADLL</sequence>
<keyword evidence="9 18" id="KW-0808">Transferase</keyword>
<protein>
    <recommendedName>
        <fullName evidence="6 17">CDP-diacylglycerol--glycerol-3-phosphate 3-phosphatidyltransferase</fullName>
        <ecNumber evidence="5 17">2.7.8.5</ecNumber>
    </recommendedName>
</protein>
<evidence type="ECO:0000256" key="4">
    <source>
        <dbReference type="ARBA" id="ARBA00010441"/>
    </source>
</evidence>
<keyword evidence="15" id="KW-1208">Phospholipid metabolism</keyword>
<evidence type="ECO:0000256" key="6">
    <source>
        <dbReference type="ARBA" id="ARBA00014944"/>
    </source>
</evidence>
<dbReference type="STRING" id="2754.EH55_09535"/>
<reference evidence="20 21" key="1">
    <citation type="submission" date="2014-04" db="EMBL/GenBank/DDBJ databases">
        <title>Draft Genome Sequence of Synergistes jonesii.</title>
        <authorList>
            <person name="Coil D.A."/>
            <person name="Eisen J.A."/>
            <person name="Holland-Moritz H.E."/>
        </authorList>
    </citation>
    <scope>NUCLEOTIDE SEQUENCE [LARGE SCALE GENOMIC DNA]</scope>
    <source>
        <strain evidence="20 21">78-1</strain>
    </source>
</reference>
<comment type="pathway">
    <text evidence="3">Phospholipid metabolism; phosphatidylglycerol biosynthesis; phosphatidylglycerol from CDP-diacylglycerol: step 1/2.</text>
</comment>
<comment type="function">
    <text evidence="1">This protein catalyzes the committed step to the synthesis of the acidic phospholipids.</text>
</comment>
<evidence type="ECO:0000256" key="3">
    <source>
        <dbReference type="ARBA" id="ARBA00005042"/>
    </source>
</evidence>
<evidence type="ECO:0000256" key="12">
    <source>
        <dbReference type="ARBA" id="ARBA00023098"/>
    </source>
</evidence>
<comment type="subcellular location">
    <subcellularLocation>
        <location evidence="2">Cell membrane</location>
        <topology evidence="2">Multi-pass membrane protein</topology>
    </subcellularLocation>
</comment>
<evidence type="ECO:0000256" key="5">
    <source>
        <dbReference type="ARBA" id="ARBA00013170"/>
    </source>
</evidence>
<dbReference type="eggNOG" id="COG0558">
    <property type="taxonomic scope" value="Bacteria"/>
</dbReference>
<keyword evidence="8" id="KW-0444">Lipid biosynthesis</keyword>
<proteinExistence type="inferred from homology"/>